<dbReference type="Proteomes" id="UP000672602">
    <property type="component" value="Unassembled WGS sequence"/>
</dbReference>
<dbReference type="RefSeq" id="WP_210683535.1">
    <property type="nucleotide sequence ID" value="NZ_JAGMWN010000013.1"/>
</dbReference>
<protein>
    <submittedName>
        <fullName evidence="1">Usg family protein</fullName>
    </submittedName>
</protein>
<organism evidence="1 2">
    <name type="scientific">Marivibrio halodurans</name>
    <dbReference type="NCBI Taxonomy" id="2039722"/>
    <lineage>
        <taxon>Bacteria</taxon>
        <taxon>Pseudomonadati</taxon>
        <taxon>Pseudomonadota</taxon>
        <taxon>Alphaproteobacteria</taxon>
        <taxon>Rhodospirillales</taxon>
        <taxon>Rhodospirillaceae</taxon>
        <taxon>Marivibrio</taxon>
    </lineage>
</organism>
<proteinExistence type="predicted"/>
<comment type="caution">
    <text evidence="1">The sequence shown here is derived from an EMBL/GenBank/DDBJ whole genome shotgun (WGS) entry which is preliminary data.</text>
</comment>
<gene>
    <name evidence="1" type="ORF">KAJ83_18150</name>
</gene>
<dbReference type="AlphaFoldDB" id="A0A8J7S250"/>
<reference evidence="1" key="1">
    <citation type="submission" date="2021-04" db="EMBL/GenBank/DDBJ databases">
        <authorList>
            <person name="Zhang D.-C."/>
        </authorList>
    </citation>
    <scope>NUCLEOTIDE SEQUENCE</scope>
    <source>
        <strain evidence="1">CGMCC 1.15697</strain>
    </source>
</reference>
<evidence type="ECO:0000313" key="2">
    <source>
        <dbReference type="Proteomes" id="UP000672602"/>
    </source>
</evidence>
<accession>A0A8J7S250</accession>
<sequence length="92" mass="11005">MNTTTDRRFQQQVRGYRLATAEIIYHLPDYPDLLQKFVWQHYDIAPDFPRLRKFLDYWERNIEGRLHSVHLARSEIVSPAEHRAVGGLFSLH</sequence>
<dbReference type="EMBL" id="JAGMWN010000013">
    <property type="protein sequence ID" value="MBP5858947.1"/>
    <property type="molecule type" value="Genomic_DNA"/>
</dbReference>
<dbReference type="Pfam" id="PF06233">
    <property type="entry name" value="Usg"/>
    <property type="match status" value="1"/>
</dbReference>
<dbReference type="InterPro" id="IPR009354">
    <property type="entry name" value="Usg"/>
</dbReference>
<name>A0A8J7S250_9PROT</name>
<keyword evidence="2" id="KW-1185">Reference proteome</keyword>
<evidence type="ECO:0000313" key="1">
    <source>
        <dbReference type="EMBL" id="MBP5858947.1"/>
    </source>
</evidence>